<reference evidence="4 5" key="1">
    <citation type="submission" date="2019-06" db="EMBL/GenBank/DDBJ databases">
        <title>Draft genome sequence of the filamentous fungus Phialemoniopsis curvata isolated from diesel fuel.</title>
        <authorList>
            <person name="Varaljay V.A."/>
            <person name="Lyon W.J."/>
            <person name="Crouch A.L."/>
            <person name="Drake C.E."/>
            <person name="Hollomon J.M."/>
            <person name="Nadeau L.J."/>
            <person name="Nunn H.S."/>
            <person name="Stevenson B.S."/>
            <person name="Bojanowski C.L."/>
            <person name="Crookes-Goodson W.J."/>
        </authorList>
    </citation>
    <scope>NUCLEOTIDE SEQUENCE [LARGE SCALE GENOMIC DNA]</scope>
    <source>
        <strain evidence="4 5">D216</strain>
    </source>
</reference>
<keyword evidence="5" id="KW-1185">Reference proteome</keyword>
<accession>A0A507AK22</accession>
<dbReference type="OrthoDB" id="3941926at2759"/>
<feature type="compositionally biased region" description="Polar residues" evidence="2">
    <location>
        <begin position="1470"/>
        <end position="1480"/>
    </location>
</feature>
<evidence type="ECO:0000313" key="5">
    <source>
        <dbReference type="Proteomes" id="UP000319257"/>
    </source>
</evidence>
<feature type="compositionally biased region" description="Pro residues" evidence="2">
    <location>
        <begin position="1171"/>
        <end position="1194"/>
    </location>
</feature>
<feature type="region of interest" description="Disordered" evidence="2">
    <location>
        <begin position="1086"/>
        <end position="1480"/>
    </location>
</feature>
<evidence type="ECO:0000313" key="4">
    <source>
        <dbReference type="EMBL" id="TPX10745.1"/>
    </source>
</evidence>
<feature type="region of interest" description="Disordered" evidence="2">
    <location>
        <begin position="536"/>
        <end position="575"/>
    </location>
</feature>
<dbReference type="STRING" id="1093900.A0A507AK22"/>
<sequence length="1480" mass="159818">MASQVIIACGTNIAPVPPTYQIPGGQVLNFDSNAFMQETGMRTVYVMDHHGNWMADAPAELYLNMPPDMAATFSTGMGAEPKKILKDLLPAGRKLVRWSADDMWERARVLRARWPDAVNGMFNKPQAWADLFQYYDSEDLYFLGALNVWNLVNLIVKINLAMTERELQSKLFQVQNWVEDWMTWEGNRMMLECWEPTQSQNILVILSDYDRKEGGCGDFQHYEDEQLLKLTLEKRYAEWINTGSHGNYVQSWLDSTDSPGKTTSPPPLDSIPEGGVPLPKARVFGRVVSAPVSGLRWDMTESVSAPRSSSAQLTGVTNEGVTNEDVTNEDETEQPLGDITSQALNVEVKPETKTEFEQGIKAFISASAPASPALTQESSMDSNKENCPPSAPATVPSAEGLTINVLADVDNVAGQPSAVNTITQPEMAGLYIRQTQDHSTAINTHNSVPPTAQPGTNSMQQDWSQFSGGFASYMKQPPAPASVNDTGPRGYSYAGRASNTTAGGPPPHGDLQRGATNLQNQPVTQYATVENARGLAGVPPPQVQSARTASGFTDRSLSFGQPQGKSPPRSAGWQPKYYDVLHGRVYTREGGGTAGTAASSQSSYRHTTPPRGNTGRSLSERPSPPGCANAGRRGIMTNYVACYCKRCGPRQRAVFVSKLSDALDLKHPRVQANIRDYFSEFGQVDRIEAHEMKQNVFVFFKTEAGAHAAINRGHRHPIKGLSDDALCVNYPVFSQFFRPRYVYQGHVPNYHSTKNTDRYRPQRPSQKDRSQKYYPPPAPAPAPAQYDAYHEPAPTGYEKRWPSNSQSRHPSPSRAQVHQFQQPGYELPLGKTRQGPPPAAGPAGDARAATYSYPGVGGYSAGCAPQDSQPYYPPYQAGLSNMGMPPPNAFRQPDVQPPAMVPAMTGPYMPGEQPVYYPPPAENYAPNTNFDYPAPQLAQPVIKFPPKEDMGAFGARANRRKSDSAMTTPTKPSKGKKKFKKPARAGRALSDQQDSGSAKDSAEESMMGTVIRRKPVPKASILPSAAAVTSSEDSMEENSMRTVIRRKPVPKPSILPSAAAATFAENYVEEIDTGTVIRRKPVPRPRILPSAAAATAAEESTEEENDTGTVIRRKPVPKASILPSAAAVTSAEAKSTRLTSLPKGFDPFPRMSSHRKLPSTSGAPATVHIEWPPPKGKAPATPPNKAPAVAPTPSPEQKIVVNEATPPQAIKANPPAEYRTPSPAAARVVRRAASDPDVAATRASSSKRPALTQSTLQALGKTAKATPMNLTSPTKQDATKLVVNTPSEAKSRETSYETAKTHLSPESSPGEGSDRSAAALGKGKQKQELQPAGSGSPARQARPFPSRPSTPTATTTGTQTVAPMQGNNDNGSSSMAWPTKTSPSRAAVKKWKSPAKDAGPSAGSSKAPTERPAKSWARYTSKASAPAFNMSNFPALPVNKTRDASDATQAARVRAWAEKRKMKEEVLSPTEASASGSDKE</sequence>
<feature type="region of interest" description="Disordered" evidence="2">
    <location>
        <begin position="374"/>
        <end position="393"/>
    </location>
</feature>
<feature type="region of interest" description="Disordered" evidence="2">
    <location>
        <begin position="306"/>
        <end position="333"/>
    </location>
</feature>
<feature type="compositionally biased region" description="Low complexity" evidence="2">
    <location>
        <begin position="1342"/>
        <end position="1363"/>
    </location>
</feature>
<dbReference type="InterPro" id="IPR035979">
    <property type="entry name" value="RBD_domain_sf"/>
</dbReference>
<dbReference type="GO" id="GO:0003723">
    <property type="term" value="F:RNA binding"/>
    <property type="evidence" value="ECO:0007669"/>
    <property type="project" value="UniProtKB-UniRule"/>
</dbReference>
<dbReference type="InterPro" id="IPR000504">
    <property type="entry name" value="RRM_dom"/>
</dbReference>
<feature type="region of interest" description="Disordered" evidence="2">
    <location>
        <begin position="748"/>
        <end position="819"/>
    </location>
</feature>
<proteinExistence type="predicted"/>
<evidence type="ECO:0000256" key="2">
    <source>
        <dbReference type="SAM" id="MobiDB-lite"/>
    </source>
</evidence>
<evidence type="ECO:0000256" key="1">
    <source>
        <dbReference type="PROSITE-ProRule" id="PRU00176"/>
    </source>
</evidence>
<dbReference type="InParanoid" id="A0A507AK22"/>
<feature type="domain" description="RRM" evidence="3">
    <location>
        <begin position="652"/>
        <end position="739"/>
    </location>
</feature>
<dbReference type="GeneID" id="41975761"/>
<dbReference type="SUPFAM" id="SSF54928">
    <property type="entry name" value="RNA-binding domain, RBD"/>
    <property type="match status" value="1"/>
</dbReference>
<dbReference type="CDD" id="cd00590">
    <property type="entry name" value="RRM_SF"/>
    <property type="match status" value="1"/>
</dbReference>
<feature type="compositionally biased region" description="Polar residues" evidence="2">
    <location>
        <begin position="1242"/>
        <end position="1257"/>
    </location>
</feature>
<feature type="compositionally biased region" description="Polar residues" evidence="2">
    <location>
        <begin position="306"/>
        <end position="320"/>
    </location>
</feature>
<protein>
    <recommendedName>
        <fullName evidence="3">RRM domain-containing protein</fullName>
    </recommendedName>
</protein>
<name>A0A507AK22_9PEZI</name>
<feature type="region of interest" description="Disordered" evidence="2">
    <location>
        <begin position="478"/>
        <end position="515"/>
    </location>
</feature>
<organism evidence="4 5">
    <name type="scientific">Thyridium curvatum</name>
    <dbReference type="NCBI Taxonomy" id="1093900"/>
    <lineage>
        <taxon>Eukaryota</taxon>
        <taxon>Fungi</taxon>
        <taxon>Dikarya</taxon>
        <taxon>Ascomycota</taxon>
        <taxon>Pezizomycotina</taxon>
        <taxon>Sordariomycetes</taxon>
        <taxon>Sordariomycetidae</taxon>
        <taxon>Thyridiales</taxon>
        <taxon>Thyridiaceae</taxon>
        <taxon>Thyridium</taxon>
    </lineage>
</organism>
<feature type="compositionally biased region" description="Polar residues" evidence="2">
    <location>
        <begin position="1365"/>
        <end position="1384"/>
    </location>
</feature>
<feature type="region of interest" description="Disordered" evidence="2">
    <location>
        <begin position="826"/>
        <end position="845"/>
    </location>
</feature>
<feature type="compositionally biased region" description="Basic and acidic residues" evidence="2">
    <location>
        <begin position="754"/>
        <end position="771"/>
    </location>
</feature>
<dbReference type="InterPro" id="IPR012677">
    <property type="entry name" value="Nucleotide-bd_a/b_plait_sf"/>
</dbReference>
<evidence type="ECO:0000259" key="3">
    <source>
        <dbReference type="PROSITE" id="PS50102"/>
    </source>
</evidence>
<dbReference type="Gene3D" id="3.30.70.330">
    <property type="match status" value="1"/>
</dbReference>
<dbReference type="PROSITE" id="PS50102">
    <property type="entry name" value="RRM"/>
    <property type="match status" value="1"/>
</dbReference>
<feature type="compositionally biased region" description="Polar residues" evidence="2">
    <location>
        <begin position="604"/>
        <end position="617"/>
    </location>
</feature>
<feature type="region of interest" description="Disordered" evidence="2">
    <location>
        <begin position="589"/>
        <end position="630"/>
    </location>
</feature>
<dbReference type="Proteomes" id="UP000319257">
    <property type="component" value="Unassembled WGS sequence"/>
</dbReference>
<feature type="compositionally biased region" description="Polar residues" evidence="2">
    <location>
        <begin position="253"/>
        <end position="263"/>
    </location>
</feature>
<dbReference type="RefSeq" id="XP_030992456.1">
    <property type="nucleotide sequence ID" value="XM_031143155.1"/>
</dbReference>
<feature type="compositionally biased region" description="Low complexity" evidence="2">
    <location>
        <begin position="1086"/>
        <end position="1098"/>
    </location>
</feature>
<feature type="compositionally biased region" description="Polar residues" evidence="2">
    <location>
        <begin position="1268"/>
        <end position="1288"/>
    </location>
</feature>
<comment type="caution">
    <text evidence="4">The sequence shown here is derived from an EMBL/GenBank/DDBJ whole genome shotgun (WGS) entry which is preliminary data.</text>
</comment>
<feature type="compositionally biased region" description="Polar residues" evidence="2">
    <location>
        <begin position="543"/>
        <end position="564"/>
    </location>
</feature>
<feature type="compositionally biased region" description="Polar residues" evidence="2">
    <location>
        <begin position="802"/>
        <end position="819"/>
    </location>
</feature>
<gene>
    <name evidence="4" type="ORF">E0L32_008314</name>
</gene>
<keyword evidence="1" id="KW-0694">RNA-binding</keyword>
<feature type="region of interest" description="Disordered" evidence="2">
    <location>
        <begin position="949"/>
        <end position="1053"/>
    </location>
</feature>
<dbReference type="EMBL" id="SKBQ01000054">
    <property type="protein sequence ID" value="TPX10745.1"/>
    <property type="molecule type" value="Genomic_DNA"/>
</dbReference>
<feature type="compositionally biased region" description="Basic residues" evidence="2">
    <location>
        <begin position="973"/>
        <end position="984"/>
    </location>
</feature>
<feature type="compositionally biased region" description="Basic and acidic residues" evidence="2">
    <location>
        <begin position="1455"/>
        <end position="1466"/>
    </location>
</feature>
<feature type="region of interest" description="Disordered" evidence="2">
    <location>
        <begin position="253"/>
        <end position="274"/>
    </location>
</feature>